<gene>
    <name evidence="2" type="ORF">VZT92_000897</name>
</gene>
<organism evidence="2 3">
    <name type="scientific">Zoarces viviparus</name>
    <name type="common">Viviparous eelpout</name>
    <name type="synonym">Blennius viviparus</name>
    <dbReference type="NCBI Taxonomy" id="48416"/>
    <lineage>
        <taxon>Eukaryota</taxon>
        <taxon>Metazoa</taxon>
        <taxon>Chordata</taxon>
        <taxon>Craniata</taxon>
        <taxon>Vertebrata</taxon>
        <taxon>Euteleostomi</taxon>
        <taxon>Actinopterygii</taxon>
        <taxon>Neopterygii</taxon>
        <taxon>Teleostei</taxon>
        <taxon>Neoteleostei</taxon>
        <taxon>Acanthomorphata</taxon>
        <taxon>Eupercaria</taxon>
        <taxon>Perciformes</taxon>
        <taxon>Cottioidei</taxon>
        <taxon>Zoarcales</taxon>
        <taxon>Zoarcidae</taxon>
        <taxon>Zoarcinae</taxon>
        <taxon>Zoarces</taxon>
    </lineage>
</organism>
<evidence type="ECO:0000256" key="1">
    <source>
        <dbReference type="SAM" id="MobiDB-lite"/>
    </source>
</evidence>
<sequence length="69" mass="7250">MDVGSDGATGKRGVATGDGEKDEFESTNRVADKICGLESVAVTVDGEICAAVARSEGLRLQLWRMVAHL</sequence>
<dbReference type="AlphaFoldDB" id="A0AAW1G8F9"/>
<name>A0AAW1G8F9_ZOAVI</name>
<dbReference type="Proteomes" id="UP001488805">
    <property type="component" value="Unassembled WGS sequence"/>
</dbReference>
<evidence type="ECO:0000313" key="3">
    <source>
        <dbReference type="Proteomes" id="UP001488805"/>
    </source>
</evidence>
<keyword evidence="3" id="KW-1185">Reference proteome</keyword>
<reference evidence="2 3" key="1">
    <citation type="journal article" date="2024" name="Genome Biol. Evol.">
        <title>Chromosome-level genome assembly of the viviparous eelpout Zoarces viviparus.</title>
        <authorList>
            <person name="Fuhrmann N."/>
            <person name="Brasseur M.V."/>
            <person name="Bakowski C.E."/>
            <person name="Podsiadlowski L."/>
            <person name="Prost S."/>
            <person name="Krehenwinkel H."/>
            <person name="Mayer C."/>
        </authorList>
    </citation>
    <scope>NUCLEOTIDE SEQUENCE [LARGE SCALE GENOMIC DNA]</scope>
    <source>
        <strain evidence="2">NO-MEL_2022_Ind0_liver</strain>
    </source>
</reference>
<feature type="region of interest" description="Disordered" evidence="1">
    <location>
        <begin position="1"/>
        <end position="26"/>
    </location>
</feature>
<comment type="caution">
    <text evidence="2">The sequence shown here is derived from an EMBL/GenBank/DDBJ whole genome shotgun (WGS) entry which is preliminary data.</text>
</comment>
<accession>A0AAW1G8F9</accession>
<dbReference type="EMBL" id="JBCEZU010000001">
    <property type="protein sequence ID" value="KAK9543088.1"/>
    <property type="molecule type" value="Genomic_DNA"/>
</dbReference>
<protein>
    <submittedName>
        <fullName evidence="2">Uncharacterized protein</fullName>
    </submittedName>
</protein>
<proteinExistence type="predicted"/>
<evidence type="ECO:0000313" key="2">
    <source>
        <dbReference type="EMBL" id="KAK9543088.1"/>
    </source>
</evidence>